<dbReference type="Gene3D" id="3.40.50.2300">
    <property type="match status" value="2"/>
</dbReference>
<comment type="subcellular location">
    <subcellularLocation>
        <location evidence="1">Cell membrane</location>
        <topology evidence="1">Lipid-anchor</topology>
    </subcellularLocation>
</comment>
<dbReference type="RefSeq" id="WP_187014219.1">
    <property type="nucleotide sequence ID" value="NZ_JACOQI010000004.1"/>
</dbReference>
<dbReference type="GO" id="GO:0005886">
    <property type="term" value="C:plasma membrane"/>
    <property type="evidence" value="ECO:0007669"/>
    <property type="project" value="UniProtKB-SubCell"/>
</dbReference>
<dbReference type="InterPro" id="IPR003760">
    <property type="entry name" value="PnrA-like"/>
</dbReference>
<evidence type="ECO:0000313" key="11">
    <source>
        <dbReference type="Proteomes" id="UP000620327"/>
    </source>
</evidence>
<evidence type="ECO:0000256" key="3">
    <source>
        <dbReference type="ARBA" id="ARBA00022475"/>
    </source>
</evidence>
<feature type="domain" description="ABC transporter substrate-binding protein PnrA-like" evidence="9">
    <location>
        <begin position="47"/>
        <end position="344"/>
    </location>
</feature>
<gene>
    <name evidence="10" type="ORF">H8Z83_05950</name>
</gene>
<evidence type="ECO:0000259" key="9">
    <source>
        <dbReference type="Pfam" id="PF02608"/>
    </source>
</evidence>
<evidence type="ECO:0000256" key="8">
    <source>
        <dbReference type="SAM" id="SignalP"/>
    </source>
</evidence>
<dbReference type="EMBL" id="JACOQI010000004">
    <property type="protein sequence ID" value="MBC5769869.1"/>
    <property type="molecule type" value="Genomic_DNA"/>
</dbReference>
<keyword evidence="4 8" id="KW-0732">Signal</keyword>
<keyword evidence="3" id="KW-1003">Cell membrane</keyword>
<dbReference type="SUPFAM" id="SSF53822">
    <property type="entry name" value="Periplasmic binding protein-like I"/>
    <property type="match status" value="1"/>
</dbReference>
<keyword evidence="11" id="KW-1185">Reference proteome</keyword>
<organism evidence="10 11">
    <name type="scientific">Dysosmobacter segnis</name>
    <dbReference type="NCBI Taxonomy" id="2763042"/>
    <lineage>
        <taxon>Bacteria</taxon>
        <taxon>Bacillati</taxon>
        <taxon>Bacillota</taxon>
        <taxon>Clostridia</taxon>
        <taxon>Eubacteriales</taxon>
        <taxon>Oscillospiraceae</taxon>
        <taxon>Dysosmobacter</taxon>
    </lineage>
</organism>
<dbReference type="InterPro" id="IPR028082">
    <property type="entry name" value="Peripla_BP_I"/>
</dbReference>
<dbReference type="PROSITE" id="PS51257">
    <property type="entry name" value="PROKAR_LIPOPROTEIN"/>
    <property type="match status" value="1"/>
</dbReference>
<feature type="signal peptide" evidence="8">
    <location>
        <begin position="1"/>
        <end position="19"/>
    </location>
</feature>
<evidence type="ECO:0000256" key="6">
    <source>
        <dbReference type="ARBA" id="ARBA00023288"/>
    </source>
</evidence>
<keyword evidence="5" id="KW-0472">Membrane</keyword>
<name>A0A923MI28_9FIRM</name>
<evidence type="ECO:0000256" key="2">
    <source>
        <dbReference type="ARBA" id="ARBA00008610"/>
    </source>
</evidence>
<evidence type="ECO:0000256" key="4">
    <source>
        <dbReference type="ARBA" id="ARBA00022729"/>
    </source>
</evidence>
<reference evidence="10" key="1">
    <citation type="submission" date="2020-08" db="EMBL/GenBank/DDBJ databases">
        <title>Genome public.</title>
        <authorList>
            <person name="Liu C."/>
            <person name="Sun Q."/>
        </authorList>
    </citation>
    <scope>NUCLEOTIDE SEQUENCE</scope>
    <source>
        <strain evidence="10">BX15</strain>
    </source>
</reference>
<comment type="caution">
    <text evidence="10">The sequence shown here is derived from an EMBL/GenBank/DDBJ whole genome shotgun (WGS) entry which is preliminary data.</text>
</comment>
<proteinExistence type="inferred from homology"/>
<evidence type="ECO:0000256" key="5">
    <source>
        <dbReference type="ARBA" id="ARBA00023136"/>
    </source>
</evidence>
<feature type="compositionally biased region" description="Basic and acidic residues" evidence="7">
    <location>
        <begin position="23"/>
        <end position="32"/>
    </location>
</feature>
<evidence type="ECO:0000256" key="1">
    <source>
        <dbReference type="ARBA" id="ARBA00004193"/>
    </source>
</evidence>
<dbReference type="CDD" id="cd06354">
    <property type="entry name" value="PBP1_PrnA-like"/>
    <property type="match status" value="1"/>
</dbReference>
<feature type="chain" id="PRO_5038470999" evidence="8">
    <location>
        <begin position="20"/>
        <end position="412"/>
    </location>
</feature>
<protein>
    <submittedName>
        <fullName evidence="10">BMP family ABC transporter substrate-binding protein</fullName>
    </submittedName>
</protein>
<feature type="region of interest" description="Disordered" evidence="7">
    <location>
        <begin position="23"/>
        <end position="43"/>
    </location>
</feature>
<dbReference type="InterPro" id="IPR050957">
    <property type="entry name" value="BMP_lipoprotein"/>
</dbReference>
<evidence type="ECO:0000256" key="7">
    <source>
        <dbReference type="SAM" id="MobiDB-lite"/>
    </source>
</evidence>
<sequence length="412" mass="43881">MKKFLALTLALVMSLSLVACGDKKTDDTKTDAPDQTEQPAENEGAYKVAMITDYGDITDQSFNQTTYEACKAFAEDNDIEFNYFKPVGDNTADRVAMIEKAADEGYNVIVMPGYAFGGAIVEAAPEFPDVKFIALDVAAGDLLETAVAKAGESYDYTPENWDLSKYVDMSNVYCAVYQEELCGYMAGYAAVKLGYKNLGFLGGMAVPAVVRYGYGFVQGVDAAAADLGLTDVSLNYVYGGQFFGDADITAVMDTWYAGGTEVVFACGGGIYTSAVDAAKKANAKVIGVDVDQAGVIAGYAGVEGMTVTSAMKGLYPTTYDTLTDVIVNGNWDAYKGKIATLGLVSGDDPELNYVQIPMGEGTQWSDSFTQDDYKAMVKDMFDGKITVSNDVSKTPSDFATVIAVEDQGAIKG</sequence>
<keyword evidence="6" id="KW-0449">Lipoprotein</keyword>
<accession>A0A923MI28</accession>
<dbReference type="PANTHER" id="PTHR34296:SF2">
    <property type="entry name" value="ABC TRANSPORTER GUANOSINE-BINDING PROTEIN NUPN"/>
    <property type="match status" value="1"/>
</dbReference>
<evidence type="ECO:0000313" key="10">
    <source>
        <dbReference type="EMBL" id="MBC5769869.1"/>
    </source>
</evidence>
<comment type="similarity">
    <text evidence="2">Belongs to the BMP lipoprotein family.</text>
</comment>
<dbReference type="PANTHER" id="PTHR34296">
    <property type="entry name" value="TRANSCRIPTIONAL ACTIVATOR PROTEIN MED"/>
    <property type="match status" value="1"/>
</dbReference>
<dbReference type="Proteomes" id="UP000620327">
    <property type="component" value="Unassembled WGS sequence"/>
</dbReference>
<dbReference type="AlphaFoldDB" id="A0A923MI28"/>
<dbReference type="Pfam" id="PF02608">
    <property type="entry name" value="Bmp"/>
    <property type="match status" value="1"/>
</dbReference>